<dbReference type="EMBL" id="LAVV01009215">
    <property type="protein sequence ID" value="KNZ50992.1"/>
    <property type="molecule type" value="Genomic_DNA"/>
</dbReference>
<organism evidence="2 3">
    <name type="scientific">Puccinia sorghi</name>
    <dbReference type="NCBI Taxonomy" id="27349"/>
    <lineage>
        <taxon>Eukaryota</taxon>
        <taxon>Fungi</taxon>
        <taxon>Dikarya</taxon>
        <taxon>Basidiomycota</taxon>
        <taxon>Pucciniomycotina</taxon>
        <taxon>Pucciniomycetes</taxon>
        <taxon>Pucciniales</taxon>
        <taxon>Pucciniaceae</taxon>
        <taxon>Puccinia</taxon>
    </lineage>
</organism>
<feature type="compositionally biased region" description="Polar residues" evidence="1">
    <location>
        <begin position="83"/>
        <end position="99"/>
    </location>
</feature>
<feature type="region of interest" description="Disordered" evidence="1">
    <location>
        <begin position="637"/>
        <end position="667"/>
    </location>
</feature>
<dbReference type="InterPro" id="IPR016024">
    <property type="entry name" value="ARM-type_fold"/>
</dbReference>
<accession>A0A0L6URY1</accession>
<proteinExistence type="predicted"/>
<dbReference type="SUPFAM" id="SSF48371">
    <property type="entry name" value="ARM repeat"/>
    <property type="match status" value="1"/>
</dbReference>
<feature type="compositionally biased region" description="Polar residues" evidence="1">
    <location>
        <begin position="23"/>
        <end position="32"/>
    </location>
</feature>
<dbReference type="OrthoDB" id="361797at2759"/>
<dbReference type="AlphaFoldDB" id="A0A0L6URY1"/>
<sequence length="667" mass="74079">MHASSAARPLDCGTRQFIRQQKLVNKRTNVSEEGNLPMPYQHSARKRKALSLPPQLAAELTALGHSVGPNSKNWKPRHHSKSSLKPSFTQKQAYSNHPPSSLDGRARVSSSKNSSTSARKTSPIKASAESNSNKRQKTDGALLEAQQPPSSKLKSGTALEKLLNRQQQSHPITQSKKKKHKSRGTEEDFEDQQIAWLEAQLGLKGGQDSKAKLRREFEEDGLEDLFDGLDELDHLVENLATSKGPDGKLKATEAFEEVRFFPLRFLNSRRNPIFWQELDDDISDDGTNSESSNSLDSESTWLGCDNAIGNIDNHDVNPMVASTSHNQVQDLGQREMPELARTEPQQAPPLAPENPTRYIPPHLRSKQEAPKKGPEKLDRPLLDLRLKRQMMGILNRVSPTSVPVCLEGLRGLYVSHPRAVITHGLGDLILNLISSKDSLSPVLLVTYATLISAITRGGVQVSGVEIGWAATFIAELAARICEIYETSGQNDTTTDKAGKSGTNLLGFLSHLYFFQVNGLSEHRVEGLIVLLKASGLRLRHDDPSALKDIIILVQGHRKNLENARSGLNMIPRATFMLDTLTDLKNNKVRKDPQSIGVTNEELQENLKKYLGGLSKKTGSDPEPIQFKLKDLQEAQKKGKWWPKLRRRNSACNRKGSHGFGQTPRHEH</sequence>
<dbReference type="GO" id="GO:0003723">
    <property type="term" value="F:RNA binding"/>
    <property type="evidence" value="ECO:0007669"/>
    <property type="project" value="TreeGrafter"/>
</dbReference>
<dbReference type="Gene3D" id="1.25.40.180">
    <property type="match status" value="1"/>
</dbReference>
<feature type="compositionally biased region" description="Basic and acidic residues" evidence="1">
    <location>
        <begin position="365"/>
        <end position="376"/>
    </location>
</feature>
<keyword evidence="3" id="KW-1185">Reference proteome</keyword>
<evidence type="ECO:0000313" key="3">
    <source>
        <dbReference type="Proteomes" id="UP000037035"/>
    </source>
</evidence>
<dbReference type="PANTHER" id="PTHR18034">
    <property type="entry name" value="CELL CYCLE CONTROL PROTEIN CWF22-RELATED"/>
    <property type="match status" value="1"/>
</dbReference>
<reference evidence="2 3" key="1">
    <citation type="submission" date="2015-08" db="EMBL/GenBank/DDBJ databases">
        <title>Next Generation Sequencing and Analysis of the Genome of Puccinia sorghi L Schw, the Causal Agent of Maize Common Rust.</title>
        <authorList>
            <person name="Rochi L."/>
            <person name="Burguener G."/>
            <person name="Darino M."/>
            <person name="Turjanski A."/>
            <person name="Kreff E."/>
            <person name="Dieguez M.J."/>
            <person name="Sacco F."/>
        </authorList>
    </citation>
    <scope>NUCLEOTIDE SEQUENCE [LARGE SCALE GENOMIC DNA]</scope>
    <source>
        <strain evidence="2 3">RO10H11247</strain>
    </source>
</reference>
<feature type="region of interest" description="Disordered" evidence="1">
    <location>
        <begin position="23"/>
        <end position="189"/>
    </location>
</feature>
<evidence type="ECO:0008006" key="4">
    <source>
        <dbReference type="Google" id="ProtNLM"/>
    </source>
</evidence>
<comment type="caution">
    <text evidence="2">The sequence shown here is derived from an EMBL/GenBank/DDBJ whole genome shotgun (WGS) entry which is preliminary data.</text>
</comment>
<protein>
    <recommendedName>
        <fullName evidence="4">MIF4G domain-containing protein</fullName>
    </recommendedName>
</protein>
<dbReference type="STRING" id="27349.A0A0L6URY1"/>
<dbReference type="GO" id="GO:0005730">
    <property type="term" value="C:nucleolus"/>
    <property type="evidence" value="ECO:0007669"/>
    <property type="project" value="TreeGrafter"/>
</dbReference>
<dbReference type="GO" id="GO:0042274">
    <property type="term" value="P:ribosomal small subunit biogenesis"/>
    <property type="evidence" value="ECO:0007669"/>
    <property type="project" value="TreeGrafter"/>
</dbReference>
<dbReference type="PANTHER" id="PTHR18034:SF4">
    <property type="entry name" value="NUCLEOLAR MIF4G DOMAIN-CONTAINING PROTEIN 1"/>
    <property type="match status" value="1"/>
</dbReference>
<gene>
    <name evidence="2" type="ORF">VP01_4141g1</name>
</gene>
<feature type="compositionally biased region" description="Low complexity" evidence="1">
    <location>
        <begin position="107"/>
        <end position="121"/>
    </location>
</feature>
<feature type="compositionally biased region" description="Polar residues" evidence="1">
    <location>
        <begin position="164"/>
        <end position="174"/>
    </location>
</feature>
<feature type="region of interest" description="Disordered" evidence="1">
    <location>
        <begin position="339"/>
        <end position="376"/>
    </location>
</feature>
<dbReference type="Proteomes" id="UP000037035">
    <property type="component" value="Unassembled WGS sequence"/>
</dbReference>
<feature type="compositionally biased region" description="Basic residues" evidence="1">
    <location>
        <begin position="637"/>
        <end position="648"/>
    </location>
</feature>
<evidence type="ECO:0000256" key="1">
    <source>
        <dbReference type="SAM" id="MobiDB-lite"/>
    </source>
</evidence>
<evidence type="ECO:0000313" key="2">
    <source>
        <dbReference type="EMBL" id="KNZ50992.1"/>
    </source>
</evidence>
<dbReference type="InterPro" id="IPR050781">
    <property type="entry name" value="CWC22_splicing_factor"/>
</dbReference>
<name>A0A0L6URY1_9BASI</name>
<dbReference type="VEuPathDB" id="FungiDB:VP01_4141g1"/>